<dbReference type="AlphaFoldDB" id="A0A8K0GLA1"/>
<gene>
    <name evidence="1" type="ORF">FNV43_RR24509</name>
</gene>
<proteinExistence type="predicted"/>
<dbReference type="Proteomes" id="UP000796880">
    <property type="component" value="Unassembled WGS sequence"/>
</dbReference>
<evidence type="ECO:0000313" key="1">
    <source>
        <dbReference type="EMBL" id="KAF3433407.1"/>
    </source>
</evidence>
<name>A0A8K0GLA1_9ROSA</name>
<accession>A0A8K0GLA1</accession>
<comment type="caution">
    <text evidence="1">The sequence shown here is derived from an EMBL/GenBank/DDBJ whole genome shotgun (WGS) entry which is preliminary data.</text>
</comment>
<sequence>MIEDRKKVWSRVLEFETGLVVSEAWVRNFNPLHKNLPMRGLGKISIELGILASSILLILRGHRWLVSDDSKVPPHGQALKKERLGICPDLAAGDLNELPGGRRGEAGPSGMIAYGPDIALIICSVKHGFSKPRPPGLKLRIHMLGPRLKKHRRPRLEHAKILGATTVVLIRRSSGFKSETNDFSLLGYGGLVTHTSGGSCMIFVVDITHTLCSDVLPPCGFYFLLEDARILLGEEQMHHQVKHCGDLMPSRCGRGLVEVSYSPLFMLDFRQRWRLRSLLLLILMELSSLGRRGTRVKHALEVGAGDILVIFTTKSFG</sequence>
<reference evidence="1" key="1">
    <citation type="submission" date="2020-03" db="EMBL/GenBank/DDBJ databases">
        <title>A high-quality chromosome-level genome assembly of a woody plant with both climbing and erect habits, Rhamnella rubrinervis.</title>
        <authorList>
            <person name="Lu Z."/>
            <person name="Yang Y."/>
            <person name="Zhu X."/>
            <person name="Sun Y."/>
        </authorList>
    </citation>
    <scope>NUCLEOTIDE SEQUENCE</scope>
    <source>
        <strain evidence="1">BYM</strain>
        <tissue evidence="1">Leaf</tissue>
    </source>
</reference>
<keyword evidence="2" id="KW-1185">Reference proteome</keyword>
<organism evidence="1 2">
    <name type="scientific">Rhamnella rubrinervis</name>
    <dbReference type="NCBI Taxonomy" id="2594499"/>
    <lineage>
        <taxon>Eukaryota</taxon>
        <taxon>Viridiplantae</taxon>
        <taxon>Streptophyta</taxon>
        <taxon>Embryophyta</taxon>
        <taxon>Tracheophyta</taxon>
        <taxon>Spermatophyta</taxon>
        <taxon>Magnoliopsida</taxon>
        <taxon>eudicotyledons</taxon>
        <taxon>Gunneridae</taxon>
        <taxon>Pentapetalae</taxon>
        <taxon>rosids</taxon>
        <taxon>fabids</taxon>
        <taxon>Rosales</taxon>
        <taxon>Rhamnaceae</taxon>
        <taxon>rhamnoid group</taxon>
        <taxon>Rhamneae</taxon>
        <taxon>Rhamnella</taxon>
    </lineage>
</organism>
<dbReference type="EMBL" id="VOIH02000011">
    <property type="protein sequence ID" value="KAF3433407.1"/>
    <property type="molecule type" value="Genomic_DNA"/>
</dbReference>
<protein>
    <submittedName>
        <fullName evidence="1">Uncharacterized protein</fullName>
    </submittedName>
</protein>
<evidence type="ECO:0000313" key="2">
    <source>
        <dbReference type="Proteomes" id="UP000796880"/>
    </source>
</evidence>